<dbReference type="EMBL" id="CAADEW010000026">
    <property type="protein sequence ID" value="VFJ50259.1"/>
    <property type="molecule type" value="Genomic_DNA"/>
</dbReference>
<accession>A0A450SCT8</accession>
<dbReference type="SUPFAM" id="SSF53474">
    <property type="entry name" value="alpha/beta-Hydrolases"/>
    <property type="match status" value="1"/>
</dbReference>
<evidence type="ECO:0000259" key="1">
    <source>
        <dbReference type="Pfam" id="PF12697"/>
    </source>
</evidence>
<organism evidence="2">
    <name type="scientific">Candidatus Kentrum sp. FW</name>
    <dbReference type="NCBI Taxonomy" id="2126338"/>
    <lineage>
        <taxon>Bacteria</taxon>
        <taxon>Pseudomonadati</taxon>
        <taxon>Pseudomonadota</taxon>
        <taxon>Gammaproteobacteria</taxon>
        <taxon>Candidatus Kentrum</taxon>
    </lineage>
</organism>
<evidence type="ECO:0000313" key="2">
    <source>
        <dbReference type="EMBL" id="VFJ50259.1"/>
    </source>
</evidence>
<dbReference type="PANTHER" id="PTHR43433">
    <property type="entry name" value="HYDROLASE, ALPHA/BETA FOLD FAMILY PROTEIN"/>
    <property type="match status" value="1"/>
</dbReference>
<dbReference type="PANTHER" id="PTHR43433:SF5">
    <property type="entry name" value="AB HYDROLASE-1 DOMAIN-CONTAINING PROTEIN"/>
    <property type="match status" value="1"/>
</dbReference>
<dbReference type="InterPro" id="IPR029058">
    <property type="entry name" value="AB_hydrolase_fold"/>
</dbReference>
<dbReference type="AlphaFoldDB" id="A0A450SCT8"/>
<dbReference type="Gene3D" id="3.40.50.1820">
    <property type="entry name" value="alpha/beta hydrolase"/>
    <property type="match status" value="1"/>
</dbReference>
<reference evidence="2" key="1">
    <citation type="submission" date="2019-02" db="EMBL/GenBank/DDBJ databases">
        <authorList>
            <person name="Gruber-Vodicka R. H."/>
            <person name="Seah K. B. B."/>
        </authorList>
    </citation>
    <scope>NUCLEOTIDE SEQUENCE</scope>
    <source>
        <strain evidence="2">BECK_BZ15</strain>
    </source>
</reference>
<sequence>MPYVANNDVNIYYEVHGTHGPGLVFAHGAGGNATSWWQQVPAFMSDYRVVVFDHRGFARSNCPVDAQNPRFFEADLMAVMDEVGLDKATVACQSMGGWTGMRAAVYYPDRIRAVFLANTPGAVRTPATRDNMKDLQARIQRLGLTNVAISQRFSDENPVGAFLYHQISAHNIKPRPNMQDDAIYVTIEEVRASGVRFQVMASDLDPIFPPALLEGVARDIDASYLCIEGAGHSTYFERPEAFNAALRAFLAG</sequence>
<protein>
    <submittedName>
        <fullName evidence="2">Pimeloyl-ACP methyl ester carboxylesterase</fullName>
    </submittedName>
</protein>
<dbReference type="InterPro" id="IPR000073">
    <property type="entry name" value="AB_hydrolase_1"/>
</dbReference>
<name>A0A450SCT8_9GAMM</name>
<dbReference type="Pfam" id="PF12697">
    <property type="entry name" value="Abhydrolase_6"/>
    <property type="match status" value="1"/>
</dbReference>
<dbReference type="InterPro" id="IPR050471">
    <property type="entry name" value="AB_hydrolase"/>
</dbReference>
<dbReference type="PRINTS" id="PR00111">
    <property type="entry name" value="ABHYDROLASE"/>
</dbReference>
<gene>
    <name evidence="2" type="ORF">BECKFW1821A_GA0114235_102625</name>
</gene>
<proteinExistence type="predicted"/>
<feature type="domain" description="AB hydrolase-1" evidence="1">
    <location>
        <begin position="23"/>
        <end position="245"/>
    </location>
</feature>